<comment type="similarity">
    <text evidence="2">Belongs to the CDI family. ICK/KRP subfamily.</text>
</comment>
<evidence type="ECO:0000256" key="2">
    <source>
        <dbReference type="ARBA" id="ARBA00010274"/>
    </source>
</evidence>
<dbReference type="InterPro" id="IPR003175">
    <property type="entry name" value="CDI_dom"/>
</dbReference>
<sequence>MGEYLRKCKCVKVMEGGAENGAMEVTNASSGKRRKLQSYSDQFQNHYINFIENSVSPAISGTSDWSKDEESSDLVKENLTSSDLKSGDFETEISTSINTICRETCGDFEEPLMESSESRKKPSSPANTHRIISAAPSAIVPSTAELEEFFEAAEKYEQKGFAERYNYDIVKDLPLEGKYQWK</sequence>
<name>A0ABD1VJM3_9LAMI</name>
<comment type="caution">
    <text evidence="6">The sequence shown here is derived from an EMBL/GenBank/DDBJ whole genome shotgun (WGS) entry which is preliminary data.</text>
</comment>
<proteinExistence type="inferred from homology"/>
<accession>A0ABD1VJM3</accession>
<evidence type="ECO:0000256" key="3">
    <source>
        <dbReference type="ARBA" id="ARBA00023013"/>
    </source>
</evidence>
<dbReference type="PANTHER" id="PTHR46776">
    <property type="entry name" value="CYCLIN-DEPENDENT KINASE INHIBITOR 4-RELATED"/>
    <property type="match status" value="1"/>
</dbReference>
<dbReference type="GO" id="GO:0005654">
    <property type="term" value="C:nucleoplasm"/>
    <property type="evidence" value="ECO:0007669"/>
    <property type="project" value="UniProtKB-SubCell"/>
</dbReference>
<evidence type="ECO:0000313" key="7">
    <source>
        <dbReference type="Proteomes" id="UP001604277"/>
    </source>
</evidence>
<reference evidence="7" key="1">
    <citation type="submission" date="2024-07" db="EMBL/GenBank/DDBJ databases">
        <title>Two chromosome-level genome assemblies of Korean endemic species Abeliophyllum distichum and Forsythia ovata (Oleaceae).</title>
        <authorList>
            <person name="Jang H."/>
        </authorList>
    </citation>
    <scope>NUCLEOTIDE SEQUENCE [LARGE SCALE GENOMIC DNA]</scope>
</reference>
<comment type="subcellular location">
    <subcellularLocation>
        <location evidence="1">Nucleus</location>
        <location evidence="1">Nucleoplasm</location>
    </subcellularLocation>
</comment>
<evidence type="ECO:0000256" key="4">
    <source>
        <dbReference type="ARBA" id="ARBA00023306"/>
    </source>
</evidence>
<keyword evidence="7" id="KW-1185">Reference proteome</keyword>
<dbReference type="GO" id="GO:0004860">
    <property type="term" value="F:protein kinase inhibitor activity"/>
    <property type="evidence" value="ECO:0007669"/>
    <property type="project" value="UniProtKB-KW"/>
</dbReference>
<keyword evidence="3 6" id="KW-0649">Protein kinase inhibitor</keyword>
<dbReference type="Gene3D" id="4.10.365.10">
    <property type="entry name" value="p27"/>
    <property type="match status" value="1"/>
</dbReference>
<protein>
    <submittedName>
        <fullName evidence="6">Cyclin-dependent kinase inhibitor 7-like</fullName>
    </submittedName>
</protein>
<evidence type="ECO:0000259" key="5">
    <source>
        <dbReference type="Pfam" id="PF02234"/>
    </source>
</evidence>
<gene>
    <name evidence="6" type="ORF">Fot_18918</name>
</gene>
<dbReference type="AlphaFoldDB" id="A0ABD1VJM3"/>
<dbReference type="InterPro" id="IPR044898">
    <property type="entry name" value="CDI_dom_sf"/>
</dbReference>
<evidence type="ECO:0000313" key="6">
    <source>
        <dbReference type="EMBL" id="KAL2537527.1"/>
    </source>
</evidence>
<feature type="domain" description="Cyclin-dependent kinase inhibitor" evidence="5">
    <location>
        <begin position="141"/>
        <end position="182"/>
    </location>
</feature>
<dbReference type="Pfam" id="PF02234">
    <property type="entry name" value="CDI"/>
    <property type="match status" value="1"/>
</dbReference>
<keyword evidence="4" id="KW-0131">Cell cycle</keyword>
<organism evidence="6 7">
    <name type="scientific">Forsythia ovata</name>
    <dbReference type="NCBI Taxonomy" id="205694"/>
    <lineage>
        <taxon>Eukaryota</taxon>
        <taxon>Viridiplantae</taxon>
        <taxon>Streptophyta</taxon>
        <taxon>Embryophyta</taxon>
        <taxon>Tracheophyta</taxon>
        <taxon>Spermatophyta</taxon>
        <taxon>Magnoliopsida</taxon>
        <taxon>eudicotyledons</taxon>
        <taxon>Gunneridae</taxon>
        <taxon>Pentapetalae</taxon>
        <taxon>asterids</taxon>
        <taxon>lamiids</taxon>
        <taxon>Lamiales</taxon>
        <taxon>Oleaceae</taxon>
        <taxon>Forsythieae</taxon>
        <taxon>Forsythia</taxon>
    </lineage>
</organism>
<dbReference type="EMBL" id="JBFOLJ010000005">
    <property type="protein sequence ID" value="KAL2537527.1"/>
    <property type="molecule type" value="Genomic_DNA"/>
</dbReference>
<dbReference type="InterPro" id="IPR044275">
    <property type="entry name" value="KRP"/>
</dbReference>
<dbReference type="Proteomes" id="UP001604277">
    <property type="component" value="Unassembled WGS sequence"/>
</dbReference>
<evidence type="ECO:0000256" key="1">
    <source>
        <dbReference type="ARBA" id="ARBA00004642"/>
    </source>
</evidence>